<keyword evidence="1" id="KW-0472">Membrane</keyword>
<accession>A0A9P4TV12</accession>
<feature type="transmembrane region" description="Helical" evidence="1">
    <location>
        <begin position="241"/>
        <end position="261"/>
    </location>
</feature>
<organism evidence="2 3">
    <name type="scientific">Tothia fuscella</name>
    <dbReference type="NCBI Taxonomy" id="1048955"/>
    <lineage>
        <taxon>Eukaryota</taxon>
        <taxon>Fungi</taxon>
        <taxon>Dikarya</taxon>
        <taxon>Ascomycota</taxon>
        <taxon>Pezizomycotina</taxon>
        <taxon>Dothideomycetes</taxon>
        <taxon>Pleosporomycetidae</taxon>
        <taxon>Venturiales</taxon>
        <taxon>Cylindrosympodiaceae</taxon>
        <taxon>Tothia</taxon>
    </lineage>
</organism>
<name>A0A9P4TV12_9PEZI</name>
<proteinExistence type="predicted"/>
<comment type="caution">
    <text evidence="2">The sequence shown here is derived from an EMBL/GenBank/DDBJ whole genome shotgun (WGS) entry which is preliminary data.</text>
</comment>
<keyword evidence="1" id="KW-1133">Transmembrane helix</keyword>
<evidence type="ECO:0000256" key="1">
    <source>
        <dbReference type="SAM" id="Phobius"/>
    </source>
</evidence>
<keyword evidence="3" id="KW-1185">Reference proteome</keyword>
<evidence type="ECO:0000313" key="2">
    <source>
        <dbReference type="EMBL" id="KAF2424817.1"/>
    </source>
</evidence>
<dbReference type="EMBL" id="MU007073">
    <property type="protein sequence ID" value="KAF2424817.1"/>
    <property type="molecule type" value="Genomic_DNA"/>
</dbReference>
<protein>
    <submittedName>
        <fullName evidence="2">Uncharacterized protein</fullName>
    </submittedName>
</protein>
<evidence type="ECO:0000313" key="3">
    <source>
        <dbReference type="Proteomes" id="UP000800235"/>
    </source>
</evidence>
<keyword evidence="1" id="KW-0812">Transmembrane</keyword>
<gene>
    <name evidence="2" type="ORF">EJ08DRAFT_663842</name>
</gene>
<feature type="transmembrane region" description="Helical" evidence="1">
    <location>
        <begin position="209"/>
        <end position="229"/>
    </location>
</feature>
<reference evidence="2" key="1">
    <citation type="journal article" date="2020" name="Stud. Mycol.">
        <title>101 Dothideomycetes genomes: a test case for predicting lifestyles and emergence of pathogens.</title>
        <authorList>
            <person name="Haridas S."/>
            <person name="Albert R."/>
            <person name="Binder M."/>
            <person name="Bloem J."/>
            <person name="Labutti K."/>
            <person name="Salamov A."/>
            <person name="Andreopoulos B."/>
            <person name="Baker S."/>
            <person name="Barry K."/>
            <person name="Bills G."/>
            <person name="Bluhm B."/>
            <person name="Cannon C."/>
            <person name="Castanera R."/>
            <person name="Culley D."/>
            <person name="Daum C."/>
            <person name="Ezra D."/>
            <person name="Gonzalez J."/>
            <person name="Henrissat B."/>
            <person name="Kuo A."/>
            <person name="Liang C."/>
            <person name="Lipzen A."/>
            <person name="Lutzoni F."/>
            <person name="Magnuson J."/>
            <person name="Mondo S."/>
            <person name="Nolan M."/>
            <person name="Ohm R."/>
            <person name="Pangilinan J."/>
            <person name="Park H.-J."/>
            <person name="Ramirez L."/>
            <person name="Alfaro M."/>
            <person name="Sun H."/>
            <person name="Tritt A."/>
            <person name="Yoshinaga Y."/>
            <person name="Zwiers L.-H."/>
            <person name="Turgeon B."/>
            <person name="Goodwin S."/>
            <person name="Spatafora J."/>
            <person name="Crous P."/>
            <person name="Grigoriev I."/>
        </authorList>
    </citation>
    <scope>NUCLEOTIDE SEQUENCE</scope>
    <source>
        <strain evidence="2">CBS 130266</strain>
    </source>
</reference>
<sequence>MLSKNQTPSHVKFGKQVELPYVKFGTIPSTHRYHDSSKPLKATRPVIGGVWSFNQPEQVNLFHSDPLRMFQAQRQQFATPRTARSVLSSLRPQTTQYSQAQSHRLSQLHPKFSLRREVVRSSPRSIAISLSATLPVKSQRSTLNPRYTYSPPNSTEKDTRRRPLLIITIIAFIFEEYTSRQLLLSTKDKLKEEENIVLRGDIRNHVSSLVFYPLFTLASVGIISAMWKVRNNPTLKAQQDFRWYVRACYCCFTGASVYQILVHRRWIRDGWVREKDRERYQRERDREIRRQDKLKVFKLG</sequence>
<dbReference type="AlphaFoldDB" id="A0A9P4TV12"/>
<dbReference type="Proteomes" id="UP000800235">
    <property type="component" value="Unassembled WGS sequence"/>
</dbReference>